<evidence type="ECO:0000313" key="1">
    <source>
        <dbReference type="EMBL" id="GAG33610.1"/>
    </source>
</evidence>
<proteinExistence type="predicted"/>
<name>X0WSG7_9ZZZZ</name>
<accession>X0WSG7</accession>
<sequence length="40" mass="4636">PYFSGLDGLSQLQKEAVIIRNKRKTIERFVNIFIPIFIGI</sequence>
<gene>
    <name evidence="1" type="ORF">S01H1_72247</name>
</gene>
<dbReference type="EMBL" id="BARS01048166">
    <property type="protein sequence ID" value="GAG33610.1"/>
    <property type="molecule type" value="Genomic_DNA"/>
</dbReference>
<reference evidence="1" key="1">
    <citation type="journal article" date="2014" name="Front. Microbiol.">
        <title>High frequency of phylogenetically diverse reductive dehalogenase-homologous genes in deep subseafloor sedimentary metagenomes.</title>
        <authorList>
            <person name="Kawai M."/>
            <person name="Futagami T."/>
            <person name="Toyoda A."/>
            <person name="Takaki Y."/>
            <person name="Nishi S."/>
            <person name="Hori S."/>
            <person name="Arai W."/>
            <person name="Tsubouchi T."/>
            <person name="Morono Y."/>
            <person name="Uchiyama I."/>
            <person name="Ito T."/>
            <person name="Fujiyama A."/>
            <person name="Inagaki F."/>
            <person name="Takami H."/>
        </authorList>
    </citation>
    <scope>NUCLEOTIDE SEQUENCE</scope>
    <source>
        <strain evidence="1">Expedition CK06-06</strain>
    </source>
</reference>
<dbReference type="AlphaFoldDB" id="X0WSG7"/>
<feature type="non-terminal residue" evidence="1">
    <location>
        <position position="1"/>
    </location>
</feature>
<organism evidence="1">
    <name type="scientific">marine sediment metagenome</name>
    <dbReference type="NCBI Taxonomy" id="412755"/>
    <lineage>
        <taxon>unclassified sequences</taxon>
        <taxon>metagenomes</taxon>
        <taxon>ecological metagenomes</taxon>
    </lineage>
</organism>
<protein>
    <submittedName>
        <fullName evidence="1">Uncharacterized protein</fullName>
    </submittedName>
</protein>
<comment type="caution">
    <text evidence="1">The sequence shown here is derived from an EMBL/GenBank/DDBJ whole genome shotgun (WGS) entry which is preliminary data.</text>
</comment>